<dbReference type="PANTHER" id="PTHR34835:SF71">
    <property type="entry name" value="UBIQUITIN-LIKE PROTEASE FAMILY PROFILE DOMAIN-CONTAINING PROTEIN"/>
    <property type="match status" value="1"/>
</dbReference>
<reference evidence="1" key="1">
    <citation type="submission" date="2019-03" db="EMBL/GenBank/DDBJ databases">
        <title>WGS assembly of Setaria viridis.</title>
        <authorList>
            <person name="Huang P."/>
            <person name="Jenkins J."/>
            <person name="Grimwood J."/>
            <person name="Barry K."/>
            <person name="Healey A."/>
            <person name="Mamidi S."/>
            <person name="Sreedasyam A."/>
            <person name="Shu S."/>
            <person name="Feldman M."/>
            <person name="Wu J."/>
            <person name="Yu Y."/>
            <person name="Chen C."/>
            <person name="Johnson J."/>
            <person name="Rokhsar D."/>
            <person name="Baxter I."/>
            <person name="Schmutz J."/>
            <person name="Brutnell T."/>
            <person name="Kellogg E."/>
        </authorList>
    </citation>
    <scope>NUCLEOTIDE SEQUENCE [LARGE SCALE GENOMIC DNA]</scope>
</reference>
<dbReference type="Proteomes" id="UP000298652">
    <property type="component" value="Chromosome 7"/>
</dbReference>
<gene>
    <name evidence="1" type="ORF">SEVIR_7G023300v2</name>
</gene>
<name>A0A4U6TQY7_SETVI</name>
<dbReference type="PANTHER" id="PTHR34835">
    <property type="entry name" value="OS07G0283600 PROTEIN-RELATED"/>
    <property type="match status" value="1"/>
</dbReference>
<evidence type="ECO:0000313" key="2">
    <source>
        <dbReference type="Proteomes" id="UP000298652"/>
    </source>
</evidence>
<dbReference type="EMBL" id="CM016558">
    <property type="protein sequence ID" value="TKW03433.1"/>
    <property type="molecule type" value="Genomic_DNA"/>
</dbReference>
<sequence>MRCKDVYLTRDLSRLPGFNWCKAVVNDLRDAPVTWEVDKANKSLSGCSILLIILYLDNLQCKDRIVHTNTPRAKYFDQNVIKKLISADRTKDQQGKSTFGLLPPRNNINTCYYMPQHLSSNVPPSIEPLATHFPNMQAELHELVDQIGSRSRKMRAMLALENFDAEAKKALSYMNIGQQML</sequence>
<dbReference type="AlphaFoldDB" id="A0A4U6TQY7"/>
<evidence type="ECO:0000313" key="1">
    <source>
        <dbReference type="EMBL" id="TKW03433.1"/>
    </source>
</evidence>
<keyword evidence="2" id="KW-1185">Reference proteome</keyword>
<accession>A0A4U6TQY7</accession>
<dbReference type="Gramene" id="TKW03433">
    <property type="protein sequence ID" value="TKW03433"/>
    <property type="gene ID" value="SEVIR_7G023300v2"/>
</dbReference>
<protein>
    <submittedName>
        <fullName evidence="1">Uncharacterized protein</fullName>
    </submittedName>
</protein>
<organism evidence="1 2">
    <name type="scientific">Setaria viridis</name>
    <name type="common">Green bristlegrass</name>
    <name type="synonym">Setaria italica subsp. viridis</name>
    <dbReference type="NCBI Taxonomy" id="4556"/>
    <lineage>
        <taxon>Eukaryota</taxon>
        <taxon>Viridiplantae</taxon>
        <taxon>Streptophyta</taxon>
        <taxon>Embryophyta</taxon>
        <taxon>Tracheophyta</taxon>
        <taxon>Spermatophyta</taxon>
        <taxon>Magnoliopsida</taxon>
        <taxon>Liliopsida</taxon>
        <taxon>Poales</taxon>
        <taxon>Poaceae</taxon>
        <taxon>PACMAD clade</taxon>
        <taxon>Panicoideae</taxon>
        <taxon>Panicodae</taxon>
        <taxon>Paniceae</taxon>
        <taxon>Cenchrinae</taxon>
        <taxon>Setaria</taxon>
    </lineage>
</organism>
<proteinExistence type="predicted"/>